<sequence length="138" mass="15428">MKSYIFDAWAILAFLQQEEPAASRVRALLEQAKQNRQMQLSMSIINVGEVFYILSRKWGGEEARQTIDTIKKLPLHILPSTNDRVFMAAEVKAMHPISYADAFAVAASGELDATLLTGDPEIVQLQGIVNVEVLKRLQ</sequence>
<dbReference type="SUPFAM" id="SSF88723">
    <property type="entry name" value="PIN domain-like"/>
    <property type="match status" value="1"/>
</dbReference>
<proteinExistence type="predicted"/>
<feature type="domain" description="PIN" evidence="1">
    <location>
        <begin position="4"/>
        <end position="124"/>
    </location>
</feature>
<name>A0A3B0V012_9ZZZZ</name>
<dbReference type="Gene3D" id="3.40.50.1010">
    <property type="entry name" value="5'-nuclease"/>
    <property type="match status" value="1"/>
</dbReference>
<dbReference type="InterPro" id="IPR029060">
    <property type="entry name" value="PIN-like_dom_sf"/>
</dbReference>
<dbReference type="EMBL" id="UOEU01000520">
    <property type="protein sequence ID" value="VAW34220.1"/>
    <property type="molecule type" value="Genomic_DNA"/>
</dbReference>
<accession>A0A3B0V012</accession>
<dbReference type="CDD" id="cd18689">
    <property type="entry name" value="PIN_VapC-like"/>
    <property type="match status" value="1"/>
</dbReference>
<gene>
    <name evidence="2" type="ORF">MNBD_CHLOROFLEXI01-254</name>
</gene>
<organism evidence="2">
    <name type="scientific">hydrothermal vent metagenome</name>
    <dbReference type="NCBI Taxonomy" id="652676"/>
    <lineage>
        <taxon>unclassified sequences</taxon>
        <taxon>metagenomes</taxon>
        <taxon>ecological metagenomes</taxon>
    </lineage>
</organism>
<protein>
    <recommendedName>
        <fullName evidence="1">PIN domain-containing protein</fullName>
    </recommendedName>
</protein>
<dbReference type="InterPro" id="IPR002716">
    <property type="entry name" value="PIN_dom"/>
</dbReference>
<reference evidence="2" key="1">
    <citation type="submission" date="2018-06" db="EMBL/GenBank/DDBJ databases">
        <authorList>
            <person name="Zhirakovskaya E."/>
        </authorList>
    </citation>
    <scope>NUCLEOTIDE SEQUENCE</scope>
</reference>
<evidence type="ECO:0000313" key="2">
    <source>
        <dbReference type="EMBL" id="VAW34220.1"/>
    </source>
</evidence>
<evidence type="ECO:0000259" key="1">
    <source>
        <dbReference type="Pfam" id="PF01850"/>
    </source>
</evidence>
<dbReference type="Pfam" id="PF01850">
    <property type="entry name" value="PIN"/>
    <property type="match status" value="1"/>
</dbReference>
<dbReference type="AlphaFoldDB" id="A0A3B0V012"/>